<gene>
    <name evidence="1" type="ORF">ACFX5D_04115</name>
</gene>
<keyword evidence="2" id="KW-1185">Reference proteome</keyword>
<reference evidence="1 2" key="1">
    <citation type="submission" date="2024-06" db="EMBL/GenBank/DDBJ databases">
        <title>Flavobacterium spp. isolated from glacier.</title>
        <authorList>
            <person name="Han D."/>
        </authorList>
    </citation>
    <scope>NUCLEOTIDE SEQUENCE [LARGE SCALE GENOMIC DNA]</scope>
    <source>
        <strain evidence="1 2">LB3P45</strain>
    </source>
</reference>
<dbReference type="RefSeq" id="WP_379856985.1">
    <property type="nucleotide sequence ID" value="NZ_JBHZQA010000002.1"/>
</dbReference>
<evidence type="ECO:0000313" key="2">
    <source>
        <dbReference type="Proteomes" id="UP001600039"/>
    </source>
</evidence>
<protein>
    <submittedName>
        <fullName evidence="1">Uncharacterized protein</fullName>
    </submittedName>
</protein>
<comment type="caution">
    <text evidence="1">The sequence shown here is derived from an EMBL/GenBank/DDBJ whole genome shotgun (WGS) entry which is preliminary data.</text>
</comment>
<organism evidence="1 2">
    <name type="scientific">Flavobacterium fructosi</name>
    <dbReference type="NCBI Taxonomy" id="3230416"/>
    <lineage>
        <taxon>Bacteria</taxon>
        <taxon>Pseudomonadati</taxon>
        <taxon>Bacteroidota</taxon>
        <taxon>Flavobacteriia</taxon>
        <taxon>Flavobacteriales</taxon>
        <taxon>Flavobacteriaceae</taxon>
        <taxon>Flavobacterium</taxon>
    </lineage>
</organism>
<accession>A0ABW6HJE0</accession>
<dbReference type="EMBL" id="JBHZQA010000002">
    <property type="protein sequence ID" value="MFE3847152.1"/>
    <property type="molecule type" value="Genomic_DNA"/>
</dbReference>
<evidence type="ECO:0000313" key="1">
    <source>
        <dbReference type="EMBL" id="MFE3847152.1"/>
    </source>
</evidence>
<dbReference type="Proteomes" id="UP001600039">
    <property type="component" value="Unassembled WGS sequence"/>
</dbReference>
<name>A0ABW6HJE0_9FLAO</name>
<sequence>MKTKEKVINLLIANGEKEASVLLSLETGFVLGAEVHTNHVNMDNIAEFGFNDDSGIPIAKSSHIEHWKRREGAGFLDSFKPLNFETASKSFNFIAKTKTAVAKDTYFNIILIYKQ</sequence>
<proteinExistence type="predicted"/>